<dbReference type="Proteomes" id="UP001056120">
    <property type="component" value="Linkage Group LG06"/>
</dbReference>
<reference evidence="1 2" key="2">
    <citation type="journal article" date="2022" name="Mol. Ecol. Resour.">
        <title>The genomes of chicory, endive, great burdock and yacon provide insights into Asteraceae paleo-polyploidization history and plant inulin production.</title>
        <authorList>
            <person name="Fan W."/>
            <person name="Wang S."/>
            <person name="Wang H."/>
            <person name="Wang A."/>
            <person name="Jiang F."/>
            <person name="Liu H."/>
            <person name="Zhao H."/>
            <person name="Xu D."/>
            <person name="Zhang Y."/>
        </authorList>
    </citation>
    <scope>NUCLEOTIDE SEQUENCE [LARGE SCALE GENOMIC DNA]</scope>
    <source>
        <strain evidence="2">cv. Yunnan</strain>
        <tissue evidence="1">Leaves</tissue>
    </source>
</reference>
<keyword evidence="2" id="KW-1185">Reference proteome</keyword>
<dbReference type="EMBL" id="CM042023">
    <property type="protein sequence ID" value="KAI3812610.1"/>
    <property type="molecule type" value="Genomic_DNA"/>
</dbReference>
<accession>A0ACB9IX67</accession>
<organism evidence="1 2">
    <name type="scientific">Smallanthus sonchifolius</name>
    <dbReference type="NCBI Taxonomy" id="185202"/>
    <lineage>
        <taxon>Eukaryota</taxon>
        <taxon>Viridiplantae</taxon>
        <taxon>Streptophyta</taxon>
        <taxon>Embryophyta</taxon>
        <taxon>Tracheophyta</taxon>
        <taxon>Spermatophyta</taxon>
        <taxon>Magnoliopsida</taxon>
        <taxon>eudicotyledons</taxon>
        <taxon>Gunneridae</taxon>
        <taxon>Pentapetalae</taxon>
        <taxon>asterids</taxon>
        <taxon>campanulids</taxon>
        <taxon>Asterales</taxon>
        <taxon>Asteraceae</taxon>
        <taxon>Asteroideae</taxon>
        <taxon>Heliantheae alliance</taxon>
        <taxon>Millerieae</taxon>
        <taxon>Smallanthus</taxon>
    </lineage>
</organism>
<gene>
    <name evidence="1" type="ORF">L1987_17321</name>
</gene>
<proteinExistence type="predicted"/>
<reference evidence="2" key="1">
    <citation type="journal article" date="2022" name="Mol. Ecol. Resour.">
        <title>The genomes of chicory, endive, great burdock and yacon provide insights into Asteraceae palaeo-polyploidization history and plant inulin production.</title>
        <authorList>
            <person name="Fan W."/>
            <person name="Wang S."/>
            <person name="Wang H."/>
            <person name="Wang A."/>
            <person name="Jiang F."/>
            <person name="Liu H."/>
            <person name="Zhao H."/>
            <person name="Xu D."/>
            <person name="Zhang Y."/>
        </authorList>
    </citation>
    <scope>NUCLEOTIDE SEQUENCE [LARGE SCALE GENOMIC DNA]</scope>
    <source>
        <strain evidence="2">cv. Yunnan</strain>
    </source>
</reference>
<evidence type="ECO:0000313" key="1">
    <source>
        <dbReference type="EMBL" id="KAI3812610.1"/>
    </source>
</evidence>
<evidence type="ECO:0000313" key="2">
    <source>
        <dbReference type="Proteomes" id="UP001056120"/>
    </source>
</evidence>
<protein>
    <submittedName>
        <fullName evidence="1">Uncharacterized protein</fullName>
    </submittedName>
</protein>
<sequence>MVTNVEWDEVEWYLSGLVNVDDNRYSMKIFFEKRKQKYLEAQISGYAINQKCKGPLSGRKANRKLEINTTIASLLKDLHGASPDSFIVVLAEASGCLKTLRRMASF</sequence>
<comment type="caution">
    <text evidence="1">The sequence shown here is derived from an EMBL/GenBank/DDBJ whole genome shotgun (WGS) entry which is preliminary data.</text>
</comment>
<name>A0ACB9IX67_9ASTR</name>